<dbReference type="RefSeq" id="WP_282908950.1">
    <property type="nucleotide sequence ID" value="NZ_JAGRPV010000001.1"/>
</dbReference>
<evidence type="ECO:0000259" key="5">
    <source>
        <dbReference type="PROSITE" id="PS01124"/>
    </source>
</evidence>
<proteinExistence type="predicted"/>
<dbReference type="SUPFAM" id="SSF46689">
    <property type="entry name" value="Homeodomain-like"/>
    <property type="match status" value="2"/>
</dbReference>
<dbReference type="InterPro" id="IPR014710">
    <property type="entry name" value="RmlC-like_jellyroll"/>
</dbReference>
<accession>A0ABT6TID1</accession>
<evidence type="ECO:0000313" key="7">
    <source>
        <dbReference type="Proteomes" id="UP001161691"/>
    </source>
</evidence>
<dbReference type="InterPro" id="IPR050204">
    <property type="entry name" value="AraC_XylS_family_regulators"/>
</dbReference>
<comment type="caution">
    <text evidence="6">The sequence shown here is derived from an EMBL/GenBank/DDBJ whole genome shotgun (WGS) entry which is preliminary data.</text>
</comment>
<dbReference type="EMBL" id="JAGRPV010000001">
    <property type="protein sequence ID" value="MDI4646058.1"/>
    <property type="molecule type" value="Genomic_DNA"/>
</dbReference>
<evidence type="ECO:0000256" key="3">
    <source>
        <dbReference type="ARBA" id="ARBA00023163"/>
    </source>
</evidence>
<keyword evidence="7" id="KW-1185">Reference proteome</keyword>
<protein>
    <submittedName>
        <fullName evidence="6">AraC family transcriptional regulator</fullName>
    </submittedName>
</protein>
<dbReference type="SUPFAM" id="SSF51215">
    <property type="entry name" value="Regulatory protein AraC"/>
    <property type="match status" value="1"/>
</dbReference>
<keyword evidence="1" id="KW-0805">Transcription regulation</keyword>
<dbReference type="Proteomes" id="UP001161691">
    <property type="component" value="Unassembled WGS sequence"/>
</dbReference>
<feature type="domain" description="HTH araC/xylS-type" evidence="5">
    <location>
        <begin position="165"/>
        <end position="263"/>
    </location>
</feature>
<evidence type="ECO:0000256" key="1">
    <source>
        <dbReference type="ARBA" id="ARBA00023015"/>
    </source>
</evidence>
<dbReference type="Gene3D" id="2.60.120.10">
    <property type="entry name" value="Jelly Rolls"/>
    <property type="match status" value="1"/>
</dbReference>
<keyword evidence="3" id="KW-0804">Transcription</keyword>
<dbReference type="InterPro" id="IPR037923">
    <property type="entry name" value="HTH-like"/>
</dbReference>
<dbReference type="Pfam" id="PF02311">
    <property type="entry name" value="AraC_binding"/>
    <property type="match status" value="1"/>
</dbReference>
<gene>
    <name evidence="6" type="ORF">KB449_13865</name>
</gene>
<name>A0ABT6TID1_9BACL</name>
<dbReference type="Pfam" id="PF12833">
    <property type="entry name" value="HTH_18"/>
    <property type="match status" value="1"/>
</dbReference>
<sequence>MTTGMPDLPFDRLSQAVAGSIVYPPGSKFGPRIQQDIQLVMLYTGEMTVTLSGRPLHVTPGHVVLLKPGLEETFVFSKTEDSWHRWIAVHFEDLPDQAVEALNRLPECLPLSEEMNLLLDLMIHLNRQGEPTDADVRSLGLAALHLYPRESAKTVLQREKHPAVYAALAMIRENYAEEMSLAALANAAGSSPEHLVRLFKKHERTSPIHYLWQYRVNRAVELLTHTGLTVSEIAVRCGFKTSHHMARLVKETTGRTASQIRRDSWGGGSGGPSQA</sequence>
<reference evidence="6" key="1">
    <citation type="submission" date="2023-04" db="EMBL/GenBank/DDBJ databases">
        <title>Comparative genomic analysis of Cohnella hashimotonis sp. nov., isolated from the International Space Station.</title>
        <authorList>
            <person name="Venkateswaran K."/>
            <person name="Simpson A."/>
        </authorList>
    </citation>
    <scope>NUCLEOTIDE SEQUENCE</scope>
    <source>
        <strain evidence="6">F6_2S_P_1</strain>
    </source>
</reference>
<dbReference type="PROSITE" id="PS01124">
    <property type="entry name" value="HTH_ARAC_FAMILY_2"/>
    <property type="match status" value="1"/>
</dbReference>
<feature type="compositionally biased region" description="Gly residues" evidence="4">
    <location>
        <begin position="265"/>
        <end position="275"/>
    </location>
</feature>
<dbReference type="InterPro" id="IPR009057">
    <property type="entry name" value="Homeodomain-like_sf"/>
</dbReference>
<feature type="region of interest" description="Disordered" evidence="4">
    <location>
        <begin position="251"/>
        <end position="275"/>
    </location>
</feature>
<dbReference type="SMART" id="SM00342">
    <property type="entry name" value="HTH_ARAC"/>
    <property type="match status" value="1"/>
</dbReference>
<organism evidence="6 7">
    <name type="scientific">Cohnella hashimotonis</name>
    <dbReference type="NCBI Taxonomy" id="2826895"/>
    <lineage>
        <taxon>Bacteria</taxon>
        <taxon>Bacillati</taxon>
        <taxon>Bacillota</taxon>
        <taxon>Bacilli</taxon>
        <taxon>Bacillales</taxon>
        <taxon>Paenibacillaceae</taxon>
        <taxon>Cohnella</taxon>
    </lineage>
</organism>
<dbReference type="InterPro" id="IPR018060">
    <property type="entry name" value="HTH_AraC"/>
</dbReference>
<keyword evidence="2" id="KW-0238">DNA-binding</keyword>
<dbReference type="PANTHER" id="PTHR46796">
    <property type="entry name" value="HTH-TYPE TRANSCRIPTIONAL ACTIVATOR RHAS-RELATED"/>
    <property type="match status" value="1"/>
</dbReference>
<dbReference type="InterPro" id="IPR003313">
    <property type="entry name" value="AraC-bd"/>
</dbReference>
<evidence type="ECO:0000256" key="2">
    <source>
        <dbReference type="ARBA" id="ARBA00023125"/>
    </source>
</evidence>
<dbReference type="Gene3D" id="1.10.10.60">
    <property type="entry name" value="Homeodomain-like"/>
    <property type="match status" value="1"/>
</dbReference>
<evidence type="ECO:0000256" key="4">
    <source>
        <dbReference type="SAM" id="MobiDB-lite"/>
    </source>
</evidence>
<evidence type="ECO:0000313" key="6">
    <source>
        <dbReference type="EMBL" id="MDI4646058.1"/>
    </source>
</evidence>